<proteinExistence type="predicted"/>
<keyword evidence="2" id="KW-0472">Membrane</keyword>
<evidence type="ECO:0000256" key="1">
    <source>
        <dbReference type="SAM" id="MobiDB-lite"/>
    </source>
</evidence>
<organism evidence="3 4">
    <name type="scientific">Sphaerobolus stellatus (strain SS14)</name>
    <dbReference type="NCBI Taxonomy" id="990650"/>
    <lineage>
        <taxon>Eukaryota</taxon>
        <taxon>Fungi</taxon>
        <taxon>Dikarya</taxon>
        <taxon>Basidiomycota</taxon>
        <taxon>Agaricomycotina</taxon>
        <taxon>Agaricomycetes</taxon>
        <taxon>Phallomycetidae</taxon>
        <taxon>Geastrales</taxon>
        <taxon>Sphaerobolaceae</taxon>
        <taxon>Sphaerobolus</taxon>
    </lineage>
</organism>
<feature type="compositionally biased region" description="Low complexity" evidence="1">
    <location>
        <begin position="312"/>
        <end position="330"/>
    </location>
</feature>
<sequence>MPKSFCLFQTFSFSLAAFGLSGWCSSFSIATSLAVFKPGAFDSPKAALAWHPRYIPTLIIYPVVASAVFIAVVLKLDAVDPSILEDMHCDITSPIWIRLLGYGGMSPLASIPFLVLSVASALRLYSIARQPLSEQEYTSESISSHLPSAIELQERGKPKRGSKILSSALPPFGYHSSGAGSPQSHATKYPKLGIPVIEEGKGSEENDANLLDSPVSTTMPVFASNPSLPSQAVLKKKRSTTQIYGLALTTGDNAVDESHQRELTQEKIDMQVGLALTTDEPAVANPYHEATRKPPSPFDDNYATSISSRHTPAPSIKAPSASSSALSSRRSTFRLAPYDPSMGGPLPPSSPPPTSPPPPPPASITRTYASSSVTPTPYTPSFPHPLDPPNDAPPSSRRISPIQPLTPIENPPDRYTPVQATLVSLPSSKPRRSSHQSVDHKNSYDLSYPIDVYGSGASFGHDDRDIDDTDSYDKDFDSIYKMGGPESTKRKFCRRDPMERLGVYNPTPPPTAMTEDMKWKPNRTANGKNVKLLMRAMMRMILFQIGFFVVQLLAALSTVIDVANHRLSPFGTQHIALILAAWGPMIIWGGVQILAKLQPNHTH</sequence>
<keyword evidence="4" id="KW-1185">Reference proteome</keyword>
<dbReference type="EMBL" id="KN837156">
    <property type="protein sequence ID" value="KIJ38931.1"/>
    <property type="molecule type" value="Genomic_DNA"/>
</dbReference>
<dbReference type="OrthoDB" id="3256745at2759"/>
<feature type="compositionally biased region" description="Pro residues" evidence="1">
    <location>
        <begin position="377"/>
        <end position="392"/>
    </location>
</feature>
<feature type="compositionally biased region" description="Low complexity" evidence="1">
    <location>
        <begin position="367"/>
        <end position="376"/>
    </location>
</feature>
<dbReference type="Proteomes" id="UP000054279">
    <property type="component" value="Unassembled WGS sequence"/>
</dbReference>
<feature type="region of interest" description="Disordered" evidence="1">
    <location>
        <begin position="279"/>
        <end position="416"/>
    </location>
</feature>
<accession>A0A0C9VMP6</accession>
<protein>
    <submittedName>
        <fullName evidence="3">Uncharacterized protein</fullName>
    </submittedName>
</protein>
<feature type="compositionally biased region" description="Pro residues" evidence="1">
    <location>
        <begin position="345"/>
        <end position="362"/>
    </location>
</feature>
<feature type="transmembrane region" description="Helical" evidence="2">
    <location>
        <begin position="541"/>
        <end position="563"/>
    </location>
</feature>
<gene>
    <name evidence="3" type="ORF">M422DRAFT_32996</name>
</gene>
<feature type="compositionally biased region" description="Low complexity" evidence="1">
    <location>
        <begin position="393"/>
        <end position="402"/>
    </location>
</feature>
<dbReference type="HOGENOM" id="CLU_452823_0_0_1"/>
<evidence type="ECO:0000313" key="4">
    <source>
        <dbReference type="Proteomes" id="UP000054279"/>
    </source>
</evidence>
<feature type="transmembrane region" description="Helical" evidence="2">
    <location>
        <begin position="58"/>
        <end position="78"/>
    </location>
</feature>
<evidence type="ECO:0000313" key="3">
    <source>
        <dbReference type="EMBL" id="KIJ38931.1"/>
    </source>
</evidence>
<feature type="transmembrane region" description="Helical" evidence="2">
    <location>
        <begin position="575"/>
        <end position="595"/>
    </location>
</feature>
<dbReference type="AlphaFoldDB" id="A0A0C9VMP6"/>
<keyword evidence="2" id="KW-0812">Transmembrane</keyword>
<reference evidence="3 4" key="1">
    <citation type="submission" date="2014-06" db="EMBL/GenBank/DDBJ databases">
        <title>Evolutionary Origins and Diversification of the Mycorrhizal Mutualists.</title>
        <authorList>
            <consortium name="DOE Joint Genome Institute"/>
            <consortium name="Mycorrhizal Genomics Consortium"/>
            <person name="Kohler A."/>
            <person name="Kuo A."/>
            <person name="Nagy L.G."/>
            <person name="Floudas D."/>
            <person name="Copeland A."/>
            <person name="Barry K.W."/>
            <person name="Cichocki N."/>
            <person name="Veneault-Fourrey C."/>
            <person name="LaButti K."/>
            <person name="Lindquist E.A."/>
            <person name="Lipzen A."/>
            <person name="Lundell T."/>
            <person name="Morin E."/>
            <person name="Murat C."/>
            <person name="Riley R."/>
            <person name="Ohm R."/>
            <person name="Sun H."/>
            <person name="Tunlid A."/>
            <person name="Henrissat B."/>
            <person name="Grigoriev I.V."/>
            <person name="Hibbett D.S."/>
            <person name="Martin F."/>
        </authorList>
    </citation>
    <scope>NUCLEOTIDE SEQUENCE [LARGE SCALE GENOMIC DNA]</scope>
    <source>
        <strain evidence="3 4">SS14</strain>
    </source>
</reference>
<keyword evidence="2" id="KW-1133">Transmembrane helix</keyword>
<evidence type="ECO:0000256" key="2">
    <source>
        <dbReference type="SAM" id="Phobius"/>
    </source>
</evidence>
<feature type="transmembrane region" description="Helical" evidence="2">
    <location>
        <begin position="99"/>
        <end position="125"/>
    </location>
</feature>
<name>A0A0C9VMP6_SPHS4</name>